<evidence type="ECO:0000259" key="2">
    <source>
        <dbReference type="Pfam" id="PF18454"/>
    </source>
</evidence>
<dbReference type="EMBL" id="CP059733">
    <property type="protein sequence ID" value="WDE04682.1"/>
    <property type="molecule type" value="Genomic_DNA"/>
</dbReference>
<reference evidence="3 4" key="2">
    <citation type="journal article" date="2022" name="Mar. Drugs">
        <title>Bioassay-Guided Fractionation Leads to the Detection of Cholic Acid Generated by the Rare Thalassomonas sp.</title>
        <authorList>
            <person name="Pheiffer F."/>
            <person name="Schneider Y.K."/>
            <person name="Hansen E.H."/>
            <person name="Andersen J.H."/>
            <person name="Isaksson J."/>
            <person name="Busche T."/>
            <person name="R C."/>
            <person name="Kalinowski J."/>
            <person name="Zyl L.V."/>
            <person name="Trindade M."/>
        </authorList>
    </citation>
    <scope>NUCLEOTIDE SEQUENCE [LARGE SCALE GENOMIC DNA]</scope>
    <source>
        <strain evidence="3 4">XOM25</strain>
    </source>
</reference>
<protein>
    <recommendedName>
        <fullName evidence="2">Major tropism determinant N-terminal domain-containing protein</fullName>
    </recommendedName>
</protein>
<feature type="domain" description="Major tropism determinant N-terminal" evidence="2">
    <location>
        <begin position="5"/>
        <end position="41"/>
    </location>
</feature>
<evidence type="ECO:0000313" key="3">
    <source>
        <dbReference type="EMBL" id="WDE04682.1"/>
    </source>
</evidence>
<dbReference type="RefSeq" id="WP_044838319.1">
    <property type="nucleotide sequence ID" value="NZ_CP059733.1"/>
</dbReference>
<dbReference type="Gene3D" id="2.10.10.30">
    <property type="match status" value="1"/>
</dbReference>
<accession>A0AAE9Z3U9</accession>
<evidence type="ECO:0000313" key="4">
    <source>
        <dbReference type="Proteomes" id="UP000032352"/>
    </source>
</evidence>
<gene>
    <name evidence="3" type="ORF">SG34_025685</name>
</gene>
<evidence type="ECO:0000256" key="1">
    <source>
        <dbReference type="SAM" id="MobiDB-lite"/>
    </source>
</evidence>
<feature type="region of interest" description="Disordered" evidence="1">
    <location>
        <begin position="171"/>
        <end position="190"/>
    </location>
</feature>
<dbReference type="Pfam" id="PF18454">
    <property type="entry name" value="Mtd_N"/>
    <property type="match status" value="1"/>
</dbReference>
<organism evidence="3 4">
    <name type="scientific">Thalassomonas viridans</name>
    <dbReference type="NCBI Taxonomy" id="137584"/>
    <lineage>
        <taxon>Bacteria</taxon>
        <taxon>Pseudomonadati</taxon>
        <taxon>Pseudomonadota</taxon>
        <taxon>Gammaproteobacteria</taxon>
        <taxon>Alteromonadales</taxon>
        <taxon>Colwelliaceae</taxon>
        <taxon>Thalassomonas</taxon>
    </lineage>
</organism>
<sequence length="221" mass="22770">MSNQIQMRRGVEANRGSVTPAAGEPIWITDGKRLYVGDGTTPGGIDIFHGLGSASYKDAGSNANQVLLLDGSGKIPESALPSLAIGEPFAVASQSAMLALTAQTGDLAIRSDENKTYILKAAPANVLSNWVLLRTPTDSVLSVNGKTGALTISKADVGLANVSNESKASMFASPTFTGTPKTTTPSTDDNSTNIASTAWVRNWVNSLGLAVEGGNIDGGTF</sequence>
<dbReference type="AlphaFoldDB" id="A0AAE9Z3U9"/>
<dbReference type="KEGG" id="tvd:SG34_025685"/>
<dbReference type="InterPro" id="IPR041352">
    <property type="entry name" value="Mtd_N"/>
</dbReference>
<keyword evidence="4" id="KW-1185">Reference proteome</keyword>
<reference evidence="3 4" key="1">
    <citation type="journal article" date="2015" name="Genome Announc.">
        <title>Draft Genome Sequences of Marine Isolates of Thalassomonas viridans and Thalassomonas actiniarum.</title>
        <authorList>
            <person name="Olonade I."/>
            <person name="van Zyl L.J."/>
            <person name="Trindade M."/>
        </authorList>
    </citation>
    <scope>NUCLEOTIDE SEQUENCE [LARGE SCALE GENOMIC DNA]</scope>
    <source>
        <strain evidence="3 4">XOM25</strain>
    </source>
</reference>
<proteinExistence type="predicted"/>
<name>A0AAE9Z3U9_9GAMM</name>
<feature type="compositionally biased region" description="Low complexity" evidence="1">
    <location>
        <begin position="173"/>
        <end position="190"/>
    </location>
</feature>
<dbReference type="Proteomes" id="UP000032352">
    <property type="component" value="Chromosome"/>
</dbReference>